<dbReference type="SUPFAM" id="SSF54211">
    <property type="entry name" value="Ribosomal protein S5 domain 2-like"/>
    <property type="match status" value="1"/>
</dbReference>
<dbReference type="PANTHER" id="PTHR43527:SF2">
    <property type="entry name" value="4-DIPHOSPHOCYTIDYL-2-C-METHYL-D-ERYTHRITOL KINASE, CHLOROPLASTIC"/>
    <property type="match status" value="1"/>
</dbReference>
<dbReference type="PIRSF" id="PIRSF010376">
    <property type="entry name" value="IspE"/>
    <property type="match status" value="1"/>
</dbReference>
<dbReference type="NCBIfam" id="TIGR00154">
    <property type="entry name" value="ispE"/>
    <property type="match status" value="1"/>
</dbReference>
<feature type="active site" evidence="10">
    <location>
        <position position="137"/>
    </location>
</feature>
<comment type="similarity">
    <text evidence="1 10">Belongs to the GHMP kinase family. IspE subfamily.</text>
</comment>
<dbReference type="GO" id="GO:0016114">
    <property type="term" value="P:terpenoid biosynthetic process"/>
    <property type="evidence" value="ECO:0007669"/>
    <property type="project" value="UniProtKB-UniRule"/>
</dbReference>
<feature type="domain" description="GHMP kinase C-terminal" evidence="12">
    <location>
        <begin position="205"/>
        <end position="270"/>
    </location>
</feature>
<evidence type="ECO:0000256" key="5">
    <source>
        <dbReference type="ARBA" id="ARBA00022741"/>
    </source>
</evidence>
<keyword evidence="8 10" id="KW-0414">Isoprene biosynthesis</keyword>
<dbReference type="InterPro" id="IPR013750">
    <property type="entry name" value="GHMP_kinase_C_dom"/>
</dbReference>
<dbReference type="Proteomes" id="UP000194664">
    <property type="component" value="Unassembled WGS sequence"/>
</dbReference>
<dbReference type="HAMAP" id="MF_00061">
    <property type="entry name" value="IspE"/>
    <property type="match status" value="1"/>
</dbReference>
<dbReference type="GO" id="GO:0019288">
    <property type="term" value="P:isopentenyl diphosphate biosynthetic process, methylerythritol 4-phosphate pathway"/>
    <property type="evidence" value="ECO:0007669"/>
    <property type="project" value="UniProtKB-UniRule"/>
</dbReference>
<dbReference type="OrthoDB" id="9809438at2"/>
<dbReference type="Gene3D" id="3.30.230.10">
    <property type="match status" value="1"/>
</dbReference>
<evidence type="ECO:0000313" key="14">
    <source>
        <dbReference type="Proteomes" id="UP000194664"/>
    </source>
</evidence>
<feature type="active site" evidence="10">
    <location>
        <position position="11"/>
    </location>
</feature>
<dbReference type="GO" id="GO:0050515">
    <property type="term" value="F:4-(cytidine 5'-diphospho)-2-C-methyl-D-erythritol kinase activity"/>
    <property type="evidence" value="ECO:0007669"/>
    <property type="project" value="UniProtKB-UniRule"/>
</dbReference>
<comment type="caution">
    <text evidence="13">The sequence shown here is derived from an EMBL/GenBank/DDBJ whole genome shotgun (WGS) entry which is preliminary data.</text>
</comment>
<gene>
    <name evidence="10" type="primary">ispE</name>
    <name evidence="13" type="ORF">BVC71_00650</name>
</gene>
<keyword evidence="5 10" id="KW-0547">Nucleotide-binding</keyword>
<evidence type="ECO:0000256" key="3">
    <source>
        <dbReference type="ARBA" id="ARBA00017473"/>
    </source>
</evidence>
<dbReference type="RefSeq" id="WP_086449714.1">
    <property type="nucleotide sequence ID" value="NZ_MSPP01000001.1"/>
</dbReference>
<comment type="function">
    <text evidence="10">Catalyzes the phosphorylation of the position 2 hydroxy group of 4-diphosphocytidyl-2C-methyl-D-erythritol.</text>
</comment>
<sequence length="286" mass="30211">MTTIKATAPAKINLTLHVTGQRTDGYHLLDSLVTFAEVGDVISATRAVDMRLTVSGHFAVGVPTDESNLILRAAEALRSVRGITMGAHLHLEKNLPHAAGIGGGSSDAAATLKLLAELWDVDPLPHDHDAVVALGADVPVCLRAPTPCRMRGIGDHLTDFTALPRAAMVLVNPGVEVPTPATFQGLKTKRNPSMGDLPTGATLPEFAAWLNEQRNDLHPPAAAIAPEIDEALTLLRNQRGVLWAGMSGSGATCVALVKDMGAARQVARPIQIRKGSWWVVPTPLLS</sequence>
<keyword evidence="6 10" id="KW-0418">Kinase</keyword>
<dbReference type="EC" id="2.7.1.148" evidence="2 10"/>
<dbReference type="InterPro" id="IPR020568">
    <property type="entry name" value="Ribosomal_Su5_D2-typ_SF"/>
</dbReference>
<dbReference type="InterPro" id="IPR014721">
    <property type="entry name" value="Ribsml_uS5_D2-typ_fold_subgr"/>
</dbReference>
<proteinExistence type="inferred from homology"/>
<dbReference type="InterPro" id="IPR004424">
    <property type="entry name" value="IspE"/>
</dbReference>
<dbReference type="Gene3D" id="3.30.70.890">
    <property type="entry name" value="GHMP kinase, C-terminal domain"/>
    <property type="match status" value="1"/>
</dbReference>
<organism evidence="13 14">
    <name type="scientific">Marivivens niveibacter</name>
    <dbReference type="NCBI Taxonomy" id="1930667"/>
    <lineage>
        <taxon>Bacteria</taxon>
        <taxon>Pseudomonadati</taxon>
        <taxon>Pseudomonadota</taxon>
        <taxon>Alphaproteobacteria</taxon>
        <taxon>Rhodobacterales</taxon>
        <taxon>Paracoccaceae</taxon>
        <taxon>Marivivens group</taxon>
        <taxon>Marivivens</taxon>
    </lineage>
</organism>
<dbReference type="EMBL" id="MSPP01000001">
    <property type="protein sequence ID" value="OUD10060.1"/>
    <property type="molecule type" value="Genomic_DNA"/>
</dbReference>
<dbReference type="AlphaFoldDB" id="A0A251WZZ3"/>
<keyword evidence="4 10" id="KW-0808">Transferase</keyword>
<evidence type="ECO:0000256" key="7">
    <source>
        <dbReference type="ARBA" id="ARBA00022840"/>
    </source>
</evidence>
<dbReference type="Pfam" id="PF08544">
    <property type="entry name" value="GHMP_kinases_C"/>
    <property type="match status" value="1"/>
</dbReference>
<accession>A0A251WZZ3</accession>
<evidence type="ECO:0000259" key="12">
    <source>
        <dbReference type="Pfam" id="PF08544"/>
    </source>
</evidence>
<reference evidence="13 14" key="1">
    <citation type="submission" date="2016-12" db="EMBL/GenBank/DDBJ databases">
        <title>The draft genome sequence of HSLHS2.</title>
        <authorList>
            <person name="Hu D."/>
            <person name="Wang L."/>
            <person name="Shao Z."/>
        </authorList>
    </citation>
    <scope>NUCLEOTIDE SEQUENCE [LARGE SCALE GENOMIC DNA]</scope>
    <source>
        <strain evidence="13">MCCC 1A06712</strain>
    </source>
</reference>
<comment type="pathway">
    <text evidence="10">Isoprenoid biosynthesis; isopentenyl diphosphate biosynthesis via DXP pathway; isopentenyl diphosphate from 1-deoxy-D-xylulose 5-phosphate: step 3/6.</text>
</comment>
<name>A0A251WZZ3_9RHOB</name>
<dbReference type="NCBIfam" id="NF011202">
    <property type="entry name" value="PRK14608.1"/>
    <property type="match status" value="1"/>
</dbReference>
<feature type="binding site" evidence="10">
    <location>
        <begin position="96"/>
        <end position="106"/>
    </location>
    <ligand>
        <name>ATP</name>
        <dbReference type="ChEBI" id="CHEBI:30616"/>
    </ligand>
</feature>
<dbReference type="InterPro" id="IPR006204">
    <property type="entry name" value="GHMP_kinase_N_dom"/>
</dbReference>
<evidence type="ECO:0000256" key="9">
    <source>
        <dbReference type="ARBA" id="ARBA00032554"/>
    </source>
</evidence>
<evidence type="ECO:0000256" key="2">
    <source>
        <dbReference type="ARBA" id="ARBA00012052"/>
    </source>
</evidence>
<dbReference type="InterPro" id="IPR036554">
    <property type="entry name" value="GHMP_kinase_C_sf"/>
</dbReference>
<feature type="domain" description="GHMP kinase N-terminal" evidence="11">
    <location>
        <begin position="68"/>
        <end position="137"/>
    </location>
</feature>
<evidence type="ECO:0000256" key="8">
    <source>
        <dbReference type="ARBA" id="ARBA00023229"/>
    </source>
</evidence>
<evidence type="ECO:0000256" key="4">
    <source>
        <dbReference type="ARBA" id="ARBA00022679"/>
    </source>
</evidence>
<keyword evidence="14" id="KW-1185">Reference proteome</keyword>
<dbReference type="PANTHER" id="PTHR43527">
    <property type="entry name" value="4-DIPHOSPHOCYTIDYL-2-C-METHYL-D-ERYTHRITOL KINASE, CHLOROPLASTIC"/>
    <property type="match status" value="1"/>
</dbReference>
<comment type="catalytic activity">
    <reaction evidence="10">
        <text>4-CDP-2-C-methyl-D-erythritol + ATP = 4-CDP-2-C-methyl-D-erythritol 2-phosphate + ADP + H(+)</text>
        <dbReference type="Rhea" id="RHEA:18437"/>
        <dbReference type="ChEBI" id="CHEBI:15378"/>
        <dbReference type="ChEBI" id="CHEBI:30616"/>
        <dbReference type="ChEBI" id="CHEBI:57823"/>
        <dbReference type="ChEBI" id="CHEBI:57919"/>
        <dbReference type="ChEBI" id="CHEBI:456216"/>
        <dbReference type="EC" id="2.7.1.148"/>
    </reaction>
</comment>
<evidence type="ECO:0000256" key="1">
    <source>
        <dbReference type="ARBA" id="ARBA00009684"/>
    </source>
</evidence>
<evidence type="ECO:0000313" key="13">
    <source>
        <dbReference type="EMBL" id="OUD10060.1"/>
    </source>
</evidence>
<evidence type="ECO:0000256" key="10">
    <source>
        <dbReference type="HAMAP-Rule" id="MF_00061"/>
    </source>
</evidence>
<evidence type="ECO:0000256" key="6">
    <source>
        <dbReference type="ARBA" id="ARBA00022777"/>
    </source>
</evidence>
<dbReference type="UniPathway" id="UPA00056">
    <property type="reaction ID" value="UER00094"/>
</dbReference>
<dbReference type="SUPFAM" id="SSF55060">
    <property type="entry name" value="GHMP Kinase, C-terminal domain"/>
    <property type="match status" value="1"/>
</dbReference>
<dbReference type="Pfam" id="PF00288">
    <property type="entry name" value="GHMP_kinases_N"/>
    <property type="match status" value="1"/>
</dbReference>
<evidence type="ECO:0000259" key="11">
    <source>
        <dbReference type="Pfam" id="PF00288"/>
    </source>
</evidence>
<keyword evidence="7 10" id="KW-0067">ATP-binding</keyword>
<protein>
    <recommendedName>
        <fullName evidence="3 10">4-diphosphocytidyl-2-C-methyl-D-erythritol kinase</fullName>
        <shortName evidence="10">CMK</shortName>
        <ecNumber evidence="2 10">2.7.1.148</ecNumber>
    </recommendedName>
    <alternativeName>
        <fullName evidence="9 10">4-(cytidine-5'-diphospho)-2-C-methyl-D-erythritol kinase</fullName>
    </alternativeName>
</protein>
<dbReference type="GO" id="GO:0005524">
    <property type="term" value="F:ATP binding"/>
    <property type="evidence" value="ECO:0007669"/>
    <property type="project" value="UniProtKB-UniRule"/>
</dbReference>